<evidence type="ECO:0000313" key="3">
    <source>
        <dbReference type="Proteomes" id="UP000837857"/>
    </source>
</evidence>
<reference evidence="2" key="1">
    <citation type="submission" date="2022-03" db="EMBL/GenBank/DDBJ databases">
        <authorList>
            <person name="Martin H S."/>
        </authorList>
    </citation>
    <scope>NUCLEOTIDE SEQUENCE</scope>
</reference>
<gene>
    <name evidence="2" type="ORF">IPOD504_LOCUS9622</name>
</gene>
<protein>
    <submittedName>
        <fullName evidence="2">Uncharacterized protein</fullName>
    </submittedName>
</protein>
<evidence type="ECO:0000256" key="1">
    <source>
        <dbReference type="SAM" id="MobiDB-lite"/>
    </source>
</evidence>
<organism evidence="2 3">
    <name type="scientific">Iphiclides podalirius</name>
    <name type="common">scarce swallowtail</name>
    <dbReference type="NCBI Taxonomy" id="110791"/>
    <lineage>
        <taxon>Eukaryota</taxon>
        <taxon>Metazoa</taxon>
        <taxon>Ecdysozoa</taxon>
        <taxon>Arthropoda</taxon>
        <taxon>Hexapoda</taxon>
        <taxon>Insecta</taxon>
        <taxon>Pterygota</taxon>
        <taxon>Neoptera</taxon>
        <taxon>Endopterygota</taxon>
        <taxon>Lepidoptera</taxon>
        <taxon>Glossata</taxon>
        <taxon>Ditrysia</taxon>
        <taxon>Papilionoidea</taxon>
        <taxon>Papilionidae</taxon>
        <taxon>Papilioninae</taxon>
        <taxon>Iphiclides</taxon>
    </lineage>
</organism>
<keyword evidence="3" id="KW-1185">Reference proteome</keyword>
<accession>A0ABN8IJY7</accession>
<name>A0ABN8IJY7_9NEOP</name>
<proteinExistence type="predicted"/>
<feature type="non-terminal residue" evidence="2">
    <location>
        <position position="126"/>
    </location>
</feature>
<dbReference type="Proteomes" id="UP000837857">
    <property type="component" value="Chromosome 23"/>
</dbReference>
<feature type="region of interest" description="Disordered" evidence="1">
    <location>
        <begin position="84"/>
        <end position="104"/>
    </location>
</feature>
<sequence>MDLNTCLSVQLGDRRSRVNSQLIQKKRSHNKGPNKGKFPVVWAAKASSAAFGKGPICVLCSRRGEIARERGGIGESDRFVIDQSPVNRGGGLTRPGRSGRDARANSTVCTALGFGTKTTTRLPYHI</sequence>
<dbReference type="EMBL" id="OW152835">
    <property type="protein sequence ID" value="CAH2056396.1"/>
    <property type="molecule type" value="Genomic_DNA"/>
</dbReference>
<evidence type="ECO:0000313" key="2">
    <source>
        <dbReference type="EMBL" id="CAH2056396.1"/>
    </source>
</evidence>